<dbReference type="PANTHER" id="PTHR11685">
    <property type="entry name" value="RBR FAMILY RING FINGER AND IBR DOMAIN-CONTAINING"/>
    <property type="match status" value="1"/>
</dbReference>
<dbReference type="Pfam" id="PF05773">
    <property type="entry name" value="RWD"/>
    <property type="match status" value="1"/>
</dbReference>
<dbReference type="PROSITE" id="PS50908">
    <property type="entry name" value="RWD"/>
    <property type="match status" value="1"/>
</dbReference>
<dbReference type="Gene3D" id="3.10.110.10">
    <property type="entry name" value="Ubiquitin Conjugating Enzyme"/>
    <property type="match status" value="1"/>
</dbReference>
<organism evidence="9 10">
    <name type="scientific">Diaporthe australafricana</name>
    <dbReference type="NCBI Taxonomy" id="127596"/>
    <lineage>
        <taxon>Eukaryota</taxon>
        <taxon>Fungi</taxon>
        <taxon>Dikarya</taxon>
        <taxon>Ascomycota</taxon>
        <taxon>Pezizomycotina</taxon>
        <taxon>Sordariomycetes</taxon>
        <taxon>Sordariomycetidae</taxon>
        <taxon>Diaporthales</taxon>
        <taxon>Diaporthaceae</taxon>
        <taxon>Diaporthe</taxon>
    </lineage>
</organism>
<proteinExistence type="predicted"/>
<keyword evidence="5" id="KW-0833">Ubl conjugation pathway</keyword>
<dbReference type="InterPro" id="IPR016135">
    <property type="entry name" value="UBQ-conjugating_enzyme/RWD"/>
</dbReference>
<evidence type="ECO:0000256" key="2">
    <source>
        <dbReference type="ARBA" id="ARBA00022723"/>
    </source>
</evidence>
<dbReference type="Gene3D" id="1.20.120.1750">
    <property type="match status" value="1"/>
</dbReference>
<dbReference type="CDD" id="cd20336">
    <property type="entry name" value="Rcat_RBR"/>
    <property type="match status" value="1"/>
</dbReference>
<evidence type="ECO:0000259" key="8">
    <source>
        <dbReference type="PROSITE" id="PS51873"/>
    </source>
</evidence>
<reference evidence="9 10" key="1">
    <citation type="journal article" date="2024" name="IMA Fungus">
        <title>IMA Genome - F19 : A genome assembly and annotation guide to empower mycologists, including annotated draft genome sequences of Ceratocystis pirilliformis, Diaporthe australafricana, Fusarium ophioides, Paecilomyces lecythidis, and Sporothrix stenoceras.</title>
        <authorList>
            <person name="Aylward J."/>
            <person name="Wilson A.M."/>
            <person name="Visagie C.M."/>
            <person name="Spraker J."/>
            <person name="Barnes I."/>
            <person name="Buitendag C."/>
            <person name="Ceriani C."/>
            <person name="Del Mar Angel L."/>
            <person name="du Plessis D."/>
            <person name="Fuchs T."/>
            <person name="Gasser K."/>
            <person name="Kramer D."/>
            <person name="Li W."/>
            <person name="Munsamy K."/>
            <person name="Piso A."/>
            <person name="Price J.L."/>
            <person name="Sonnekus B."/>
            <person name="Thomas C."/>
            <person name="van der Nest A."/>
            <person name="van Dijk A."/>
            <person name="van Heerden A."/>
            <person name="van Vuuren N."/>
            <person name="Yilmaz N."/>
            <person name="Duong T.A."/>
            <person name="van der Merwe N.A."/>
            <person name="Wingfield M.J."/>
            <person name="Wingfield B.D."/>
        </authorList>
    </citation>
    <scope>NUCLEOTIDE SEQUENCE [LARGE SCALE GENOMIC DNA]</scope>
    <source>
        <strain evidence="9 10">CMW 18300</strain>
    </source>
</reference>
<dbReference type="PROSITE" id="PS51873">
    <property type="entry name" value="TRIAD"/>
    <property type="match status" value="1"/>
</dbReference>
<comment type="caution">
    <text evidence="9">The sequence shown here is derived from an EMBL/GenBank/DDBJ whole genome shotgun (WGS) entry which is preliminary data.</text>
</comment>
<dbReference type="SUPFAM" id="SSF54495">
    <property type="entry name" value="UBC-like"/>
    <property type="match status" value="1"/>
</dbReference>
<gene>
    <name evidence="9" type="ORF">Daus18300_009549</name>
</gene>
<keyword evidence="1" id="KW-0808">Transferase</keyword>
<feature type="domain" description="RING-type" evidence="8">
    <location>
        <begin position="180"/>
        <end position="392"/>
    </location>
</feature>
<evidence type="ECO:0000313" key="10">
    <source>
        <dbReference type="Proteomes" id="UP001583177"/>
    </source>
</evidence>
<dbReference type="SUPFAM" id="SSF57850">
    <property type="entry name" value="RING/U-box"/>
    <property type="match status" value="2"/>
</dbReference>
<protein>
    <recommendedName>
        <fullName evidence="11">RING-type domain-containing protein</fullName>
    </recommendedName>
</protein>
<evidence type="ECO:0008006" key="11">
    <source>
        <dbReference type="Google" id="ProtNLM"/>
    </source>
</evidence>
<keyword evidence="10" id="KW-1185">Reference proteome</keyword>
<dbReference type="InterPro" id="IPR031127">
    <property type="entry name" value="E3_UB_ligase_RBR"/>
</dbReference>
<dbReference type="InterPro" id="IPR006575">
    <property type="entry name" value="RWD_dom"/>
</dbReference>
<dbReference type="EMBL" id="JAWRVE010000098">
    <property type="protein sequence ID" value="KAL1859548.1"/>
    <property type="molecule type" value="Genomic_DNA"/>
</dbReference>
<name>A0ABR3WEC1_9PEZI</name>
<keyword evidence="6" id="KW-0862">Zinc</keyword>
<evidence type="ECO:0000259" key="7">
    <source>
        <dbReference type="PROSITE" id="PS50908"/>
    </source>
</evidence>
<evidence type="ECO:0000256" key="5">
    <source>
        <dbReference type="ARBA" id="ARBA00022786"/>
    </source>
</evidence>
<feature type="domain" description="RWD" evidence="7">
    <location>
        <begin position="30"/>
        <end position="140"/>
    </location>
</feature>
<dbReference type="SMART" id="SM00591">
    <property type="entry name" value="RWD"/>
    <property type="match status" value="1"/>
</dbReference>
<keyword evidence="4" id="KW-0863">Zinc-finger</keyword>
<evidence type="ECO:0000256" key="1">
    <source>
        <dbReference type="ARBA" id="ARBA00022679"/>
    </source>
</evidence>
<evidence type="ECO:0000313" key="9">
    <source>
        <dbReference type="EMBL" id="KAL1859548.1"/>
    </source>
</evidence>
<accession>A0ABR3WEC1</accession>
<keyword evidence="2" id="KW-0479">Metal-binding</keyword>
<evidence type="ECO:0000256" key="4">
    <source>
        <dbReference type="ARBA" id="ARBA00022771"/>
    </source>
</evidence>
<evidence type="ECO:0000256" key="3">
    <source>
        <dbReference type="ARBA" id="ARBA00022737"/>
    </source>
</evidence>
<dbReference type="Proteomes" id="UP001583177">
    <property type="component" value="Unassembled WGS sequence"/>
</dbReference>
<evidence type="ECO:0000256" key="6">
    <source>
        <dbReference type="ARBA" id="ARBA00022833"/>
    </source>
</evidence>
<dbReference type="InterPro" id="IPR044066">
    <property type="entry name" value="TRIAD_supradom"/>
</dbReference>
<keyword evidence="3" id="KW-0677">Repeat</keyword>
<sequence length="392" mass="43741">MAANGQLKLIGIPRFATDYEVVEISDKIKDELTAINSIYGDGTWEIETTYSEHGSAKIRTRLRLPLQDGFDDEVSLNIVLPSTYPQKRPEFKGFSGTNALSQHKRNICVLMFVGIHDLFEPGLVCMYEAIQYVQERSPLLDESGMLGAPDAIESHGITPDLMEELQWTLWDDLDVSNVAAEATCTVCMDEDLAFRMAPLPCGCHYCMTCLSEYATDQFNSAGWNIAFSALEPYTCCLERVPVSLIESRIHPDQNDVKRYSQMLAARDTAHPFFCAYFKNCGKLVGGFDEKALRLAASRRGGGGVLCRACGLWSCAKCRTPKHTGECVSDPDMARLFETADIRRCPTCSEAIEKNGGCPHMNCRSCGSHWWWKKTGALVPFLGHGMHDNEDWE</sequence>